<evidence type="ECO:0000259" key="1">
    <source>
        <dbReference type="PROSITE" id="PS50011"/>
    </source>
</evidence>
<dbReference type="SMART" id="SM00220">
    <property type="entry name" value="S_TKc"/>
    <property type="match status" value="1"/>
</dbReference>
<feature type="domain" description="Protein kinase" evidence="1">
    <location>
        <begin position="24"/>
        <end position="319"/>
    </location>
</feature>
<evidence type="ECO:0000313" key="2">
    <source>
        <dbReference type="EMBL" id="KAJ7761187.1"/>
    </source>
</evidence>
<sequence length="381" mass="43921">MPPAIVDGELYWLQRRDFLESAGYSLRPKFQPGFSPPAPSSLGHEHEAMHLKMKIMDARRNSDDMQVMLKRISRKIHPSEVEIGRMFSSPPLSDDPRNHCVPILEVLQDPQYCDEDIIVMPLFMPFTRPGFDTVGEAVDCFRQLFEGLHFMHTNFVAHRDCGLLNIVQDATKLYPQGFHPVSPWVNTAYDRLSRAITRTECWPHYYFIDFGLSRRYSPAAGPPLEDVILGGDKSPPEHSRNSQCNPFPTDIYFLGNLLNIHFIRSDPWAIYNGCGYHKPLAFLEPLVRDMIQIDASLRPTISEVIERFDSLCAKLRPWHLRRPGQAMSWCDRPNHFWRQLKNAARGVPPLPPRRAPSIDRPDSRMRAFYTAGPELRSPDFR</sequence>
<reference evidence="2" key="1">
    <citation type="submission" date="2023-03" db="EMBL/GenBank/DDBJ databases">
        <title>Massive genome expansion in bonnet fungi (Mycena s.s.) driven by repeated elements and novel gene families across ecological guilds.</title>
        <authorList>
            <consortium name="Lawrence Berkeley National Laboratory"/>
            <person name="Harder C.B."/>
            <person name="Miyauchi S."/>
            <person name="Viragh M."/>
            <person name="Kuo A."/>
            <person name="Thoen E."/>
            <person name="Andreopoulos B."/>
            <person name="Lu D."/>
            <person name="Skrede I."/>
            <person name="Drula E."/>
            <person name="Henrissat B."/>
            <person name="Morin E."/>
            <person name="Kohler A."/>
            <person name="Barry K."/>
            <person name="LaButti K."/>
            <person name="Morin E."/>
            <person name="Salamov A."/>
            <person name="Lipzen A."/>
            <person name="Mereny Z."/>
            <person name="Hegedus B."/>
            <person name="Baldrian P."/>
            <person name="Stursova M."/>
            <person name="Weitz H."/>
            <person name="Taylor A."/>
            <person name="Grigoriev I.V."/>
            <person name="Nagy L.G."/>
            <person name="Martin F."/>
            <person name="Kauserud H."/>
        </authorList>
    </citation>
    <scope>NUCLEOTIDE SEQUENCE</scope>
    <source>
        <strain evidence="2">CBHHK188m</strain>
    </source>
</reference>
<dbReference type="AlphaFoldDB" id="A0AAD7JDR0"/>
<gene>
    <name evidence="2" type="ORF">DFH07DRAFT_883708</name>
</gene>
<dbReference type="SUPFAM" id="SSF56112">
    <property type="entry name" value="Protein kinase-like (PK-like)"/>
    <property type="match status" value="1"/>
</dbReference>
<organism evidence="2 3">
    <name type="scientific">Mycena maculata</name>
    <dbReference type="NCBI Taxonomy" id="230809"/>
    <lineage>
        <taxon>Eukaryota</taxon>
        <taxon>Fungi</taxon>
        <taxon>Dikarya</taxon>
        <taxon>Basidiomycota</taxon>
        <taxon>Agaricomycotina</taxon>
        <taxon>Agaricomycetes</taxon>
        <taxon>Agaricomycetidae</taxon>
        <taxon>Agaricales</taxon>
        <taxon>Marasmiineae</taxon>
        <taxon>Mycenaceae</taxon>
        <taxon>Mycena</taxon>
    </lineage>
</organism>
<accession>A0AAD7JDR0</accession>
<dbReference type="InterPro" id="IPR011009">
    <property type="entry name" value="Kinase-like_dom_sf"/>
</dbReference>
<name>A0AAD7JDR0_9AGAR</name>
<dbReference type="GO" id="GO:0004672">
    <property type="term" value="F:protein kinase activity"/>
    <property type="evidence" value="ECO:0007669"/>
    <property type="project" value="InterPro"/>
</dbReference>
<evidence type="ECO:0000313" key="3">
    <source>
        <dbReference type="Proteomes" id="UP001215280"/>
    </source>
</evidence>
<comment type="caution">
    <text evidence="2">The sequence shown here is derived from an EMBL/GenBank/DDBJ whole genome shotgun (WGS) entry which is preliminary data.</text>
</comment>
<protein>
    <recommendedName>
        <fullName evidence="1">Protein kinase domain-containing protein</fullName>
    </recommendedName>
</protein>
<dbReference type="InterPro" id="IPR000719">
    <property type="entry name" value="Prot_kinase_dom"/>
</dbReference>
<proteinExistence type="predicted"/>
<dbReference type="EMBL" id="JARJLG010000046">
    <property type="protein sequence ID" value="KAJ7761187.1"/>
    <property type="molecule type" value="Genomic_DNA"/>
</dbReference>
<dbReference type="PROSITE" id="PS50011">
    <property type="entry name" value="PROTEIN_KINASE_DOM"/>
    <property type="match status" value="1"/>
</dbReference>
<dbReference type="Gene3D" id="1.10.510.10">
    <property type="entry name" value="Transferase(Phosphotransferase) domain 1"/>
    <property type="match status" value="1"/>
</dbReference>
<dbReference type="GO" id="GO:0005524">
    <property type="term" value="F:ATP binding"/>
    <property type="evidence" value="ECO:0007669"/>
    <property type="project" value="InterPro"/>
</dbReference>
<keyword evidence="3" id="KW-1185">Reference proteome</keyword>
<dbReference type="Proteomes" id="UP001215280">
    <property type="component" value="Unassembled WGS sequence"/>
</dbReference>